<gene>
    <name evidence="1" type="ORF">GCM10025876_11080</name>
</gene>
<organism evidence="1 2">
    <name type="scientific">Demequina litorisediminis</name>
    <dbReference type="NCBI Taxonomy" id="1849022"/>
    <lineage>
        <taxon>Bacteria</taxon>
        <taxon>Bacillati</taxon>
        <taxon>Actinomycetota</taxon>
        <taxon>Actinomycetes</taxon>
        <taxon>Micrococcales</taxon>
        <taxon>Demequinaceae</taxon>
        <taxon>Demequina</taxon>
    </lineage>
</organism>
<accession>A0ABQ6IDW4</accession>
<proteinExistence type="predicted"/>
<dbReference type="SUPFAM" id="SSF159888">
    <property type="entry name" value="YdhG-like"/>
    <property type="match status" value="1"/>
</dbReference>
<sequence>MAKVAEMPDAERLIAERIHSLVTAAAPDLEPRTWYGMPAWAKDGKVLCFFQPATKFESRYSTFGFQDVAALDDGVMWPASFALTALGPAEEKQITEPGHARGGVTSAAPRRVAVRTMGGVLTHVLPASA</sequence>
<protein>
    <recommendedName>
        <fullName evidence="3">YdhG-like domain-containing protein</fullName>
    </recommendedName>
</protein>
<evidence type="ECO:0000313" key="2">
    <source>
        <dbReference type="Proteomes" id="UP001157125"/>
    </source>
</evidence>
<name>A0ABQ6IDW4_9MICO</name>
<comment type="caution">
    <text evidence="1">The sequence shown here is derived from an EMBL/GenBank/DDBJ whole genome shotgun (WGS) entry which is preliminary data.</text>
</comment>
<reference evidence="2" key="1">
    <citation type="journal article" date="2019" name="Int. J. Syst. Evol. Microbiol.">
        <title>The Global Catalogue of Microorganisms (GCM) 10K type strain sequencing project: providing services to taxonomists for standard genome sequencing and annotation.</title>
        <authorList>
            <consortium name="The Broad Institute Genomics Platform"/>
            <consortium name="The Broad Institute Genome Sequencing Center for Infectious Disease"/>
            <person name="Wu L."/>
            <person name="Ma J."/>
        </authorList>
    </citation>
    <scope>NUCLEOTIDE SEQUENCE [LARGE SCALE GENOMIC DNA]</scope>
    <source>
        <strain evidence="2">NBRC 112299</strain>
    </source>
</reference>
<dbReference type="RefSeq" id="WP_348523455.1">
    <property type="nucleotide sequence ID" value="NZ_BSUN01000001.1"/>
</dbReference>
<evidence type="ECO:0000313" key="1">
    <source>
        <dbReference type="EMBL" id="GMA34904.1"/>
    </source>
</evidence>
<dbReference type="EMBL" id="BSUN01000001">
    <property type="protein sequence ID" value="GMA34904.1"/>
    <property type="molecule type" value="Genomic_DNA"/>
</dbReference>
<keyword evidence="2" id="KW-1185">Reference proteome</keyword>
<dbReference type="Gene3D" id="3.90.1150.200">
    <property type="match status" value="1"/>
</dbReference>
<evidence type="ECO:0008006" key="3">
    <source>
        <dbReference type="Google" id="ProtNLM"/>
    </source>
</evidence>
<dbReference type="Proteomes" id="UP001157125">
    <property type="component" value="Unassembled WGS sequence"/>
</dbReference>